<gene>
    <name evidence="8" type="ORF">UCRPA7_5067</name>
</gene>
<evidence type="ECO:0000313" key="8">
    <source>
        <dbReference type="EMBL" id="EON99397.1"/>
    </source>
</evidence>
<dbReference type="PANTHER" id="PTHR48022:SF10">
    <property type="entry name" value="MAJOR FACILITATOR SUPERFAMILY (MFS) PROFILE DOMAIN-CONTAINING PROTEIN"/>
    <property type="match status" value="1"/>
</dbReference>
<proteinExistence type="inferred from homology"/>
<keyword evidence="5 6" id="KW-0472">Membrane</keyword>
<dbReference type="PROSITE" id="PS00217">
    <property type="entry name" value="SUGAR_TRANSPORT_2"/>
    <property type="match status" value="1"/>
</dbReference>
<comment type="subcellular location">
    <subcellularLocation>
        <location evidence="1">Membrane</location>
        <topology evidence="1">Multi-pass membrane protein</topology>
    </subcellularLocation>
</comment>
<dbReference type="PANTHER" id="PTHR48022">
    <property type="entry name" value="PLASTIDIC GLUCOSE TRANSPORTER 4"/>
    <property type="match status" value="1"/>
</dbReference>
<evidence type="ECO:0000256" key="1">
    <source>
        <dbReference type="ARBA" id="ARBA00004141"/>
    </source>
</evidence>
<evidence type="ECO:0000256" key="5">
    <source>
        <dbReference type="ARBA" id="ARBA00023136"/>
    </source>
</evidence>
<dbReference type="AlphaFoldDB" id="R8BJK6"/>
<feature type="transmembrane region" description="Helical" evidence="6">
    <location>
        <begin position="49"/>
        <end position="70"/>
    </location>
</feature>
<dbReference type="Pfam" id="PF00083">
    <property type="entry name" value="Sugar_tr"/>
    <property type="match status" value="1"/>
</dbReference>
<feature type="transmembrane region" description="Helical" evidence="6">
    <location>
        <begin position="201"/>
        <end position="222"/>
    </location>
</feature>
<feature type="transmembrane region" description="Helical" evidence="6">
    <location>
        <begin position="234"/>
        <end position="257"/>
    </location>
</feature>
<dbReference type="Gene3D" id="1.20.1250.20">
    <property type="entry name" value="MFS general substrate transporter like domains"/>
    <property type="match status" value="1"/>
</dbReference>
<evidence type="ECO:0000256" key="3">
    <source>
        <dbReference type="ARBA" id="ARBA00022692"/>
    </source>
</evidence>
<keyword evidence="4 6" id="KW-1133">Transmembrane helix</keyword>
<name>R8BJK6_PHAM7</name>
<keyword evidence="3 6" id="KW-0812">Transmembrane</keyword>
<dbReference type="InterPro" id="IPR050360">
    <property type="entry name" value="MFS_Sugar_Transporters"/>
</dbReference>
<dbReference type="eggNOG" id="KOG0254">
    <property type="taxonomic scope" value="Eukaryota"/>
</dbReference>
<dbReference type="PROSITE" id="PS50850">
    <property type="entry name" value="MFS"/>
    <property type="match status" value="1"/>
</dbReference>
<dbReference type="FunFam" id="1.20.1250.20:FF:000078">
    <property type="entry name" value="MFS maltose transporter, putative"/>
    <property type="match status" value="1"/>
</dbReference>
<sequence length="439" mass="48352">MTLGAFIASSSAGFTALYFGRKMTLYIACAGIFLSTAVMQATTNIAGLYAGRLIIGLANGLLMTHSQLYIQECTPARYRGMAIAVFQFWTSIGTLVGTIVDNFTSKIQGRDSYIIPLGIVYIVPGLLCIGMLFIPESPRWLLQMGHKTQAEKSLNWLRPEGWSVSTEFAEMNEALEVEQQLASGVGVLDLFRNRIDRRRTLLSIAAITTQAASGAMFMIAYGTFFFEMAHIGDAFENSCILVAVGVVAVIVNSIVITRYGRRRVFLTTGLIICGMIQLLQAIVYTVHPGTVSTGKAIVGLSVVYLIGYNGCISSYAWVAGGEIPSQRLRSFTFGLATAIGFFGAWLTTFTAPYFINLDSLNWGPKYGYIWTPSCFLTAVWVFWYLPETKGRTLEEIDEMFEAEVPARKFRHYQCRGPAAVVEKVNSNEKSGVETVEHVD</sequence>
<keyword evidence="9" id="KW-1185">Reference proteome</keyword>
<feature type="transmembrane region" description="Helical" evidence="6">
    <location>
        <begin position="330"/>
        <end position="355"/>
    </location>
</feature>
<dbReference type="KEGG" id="tmn:UCRPA7_5067"/>
<dbReference type="GO" id="GO:0005351">
    <property type="term" value="F:carbohydrate:proton symporter activity"/>
    <property type="evidence" value="ECO:0007669"/>
    <property type="project" value="TreeGrafter"/>
</dbReference>
<comment type="similarity">
    <text evidence="2">Belongs to the major facilitator superfamily. Sugar transporter (TC 2.A.1.1) family.</text>
</comment>
<dbReference type="GeneID" id="19325582"/>
<dbReference type="OrthoDB" id="6133115at2759"/>
<feature type="transmembrane region" description="Helical" evidence="6">
    <location>
        <begin position="82"/>
        <end position="100"/>
    </location>
</feature>
<feature type="transmembrane region" description="Helical" evidence="6">
    <location>
        <begin position="296"/>
        <end position="318"/>
    </location>
</feature>
<dbReference type="InterPro" id="IPR005829">
    <property type="entry name" value="Sugar_transporter_CS"/>
</dbReference>
<evidence type="ECO:0000256" key="4">
    <source>
        <dbReference type="ARBA" id="ARBA00022989"/>
    </source>
</evidence>
<dbReference type="SUPFAM" id="SSF103473">
    <property type="entry name" value="MFS general substrate transporter"/>
    <property type="match status" value="1"/>
</dbReference>
<dbReference type="Proteomes" id="UP000014074">
    <property type="component" value="Unassembled WGS sequence"/>
</dbReference>
<evidence type="ECO:0000259" key="7">
    <source>
        <dbReference type="PROSITE" id="PS50850"/>
    </source>
</evidence>
<evidence type="ECO:0000313" key="9">
    <source>
        <dbReference type="Proteomes" id="UP000014074"/>
    </source>
</evidence>
<dbReference type="InterPro" id="IPR005828">
    <property type="entry name" value="MFS_sugar_transport-like"/>
</dbReference>
<protein>
    <submittedName>
        <fullName evidence="8">Putative general alpha-glucoside permease protein</fullName>
    </submittedName>
</protein>
<dbReference type="InterPro" id="IPR036259">
    <property type="entry name" value="MFS_trans_sf"/>
</dbReference>
<dbReference type="InterPro" id="IPR020846">
    <property type="entry name" value="MFS_dom"/>
</dbReference>
<feature type="transmembrane region" description="Helical" evidence="6">
    <location>
        <begin position="23"/>
        <end position="43"/>
    </location>
</feature>
<dbReference type="GO" id="GO:0016020">
    <property type="term" value="C:membrane"/>
    <property type="evidence" value="ECO:0007669"/>
    <property type="project" value="UniProtKB-SubCell"/>
</dbReference>
<organism evidence="8 9">
    <name type="scientific">Phaeoacremonium minimum (strain UCR-PA7)</name>
    <name type="common">Esca disease fungus</name>
    <name type="synonym">Togninia minima</name>
    <dbReference type="NCBI Taxonomy" id="1286976"/>
    <lineage>
        <taxon>Eukaryota</taxon>
        <taxon>Fungi</taxon>
        <taxon>Dikarya</taxon>
        <taxon>Ascomycota</taxon>
        <taxon>Pezizomycotina</taxon>
        <taxon>Sordariomycetes</taxon>
        <taxon>Sordariomycetidae</taxon>
        <taxon>Togniniales</taxon>
        <taxon>Togniniaceae</taxon>
        <taxon>Phaeoacremonium</taxon>
    </lineage>
</organism>
<feature type="domain" description="Major facilitator superfamily (MFS) profile" evidence="7">
    <location>
        <begin position="1"/>
        <end position="389"/>
    </location>
</feature>
<evidence type="ECO:0000256" key="2">
    <source>
        <dbReference type="ARBA" id="ARBA00010992"/>
    </source>
</evidence>
<dbReference type="HOGENOM" id="CLU_001265_30_1_1"/>
<dbReference type="RefSeq" id="XP_007915806.1">
    <property type="nucleotide sequence ID" value="XM_007917615.1"/>
</dbReference>
<feature type="transmembrane region" description="Helical" evidence="6">
    <location>
        <begin position="367"/>
        <end position="385"/>
    </location>
</feature>
<accession>R8BJK6</accession>
<reference evidence="9" key="1">
    <citation type="journal article" date="2013" name="Genome Announc.">
        <title>Draft genome sequence of the ascomycete Phaeoacremonium aleophilum strain UCR-PA7, a causal agent of the esca disease complex in grapevines.</title>
        <authorList>
            <person name="Blanco-Ulate B."/>
            <person name="Rolshausen P."/>
            <person name="Cantu D."/>
        </authorList>
    </citation>
    <scope>NUCLEOTIDE SEQUENCE [LARGE SCALE GENOMIC DNA]</scope>
    <source>
        <strain evidence="9">UCR-PA7</strain>
    </source>
</reference>
<dbReference type="EMBL" id="KB933158">
    <property type="protein sequence ID" value="EON99397.1"/>
    <property type="molecule type" value="Genomic_DNA"/>
</dbReference>
<feature type="transmembrane region" description="Helical" evidence="6">
    <location>
        <begin position="112"/>
        <end position="134"/>
    </location>
</feature>
<feature type="transmembrane region" description="Helical" evidence="6">
    <location>
        <begin position="264"/>
        <end position="284"/>
    </location>
</feature>
<evidence type="ECO:0000256" key="6">
    <source>
        <dbReference type="SAM" id="Phobius"/>
    </source>
</evidence>